<dbReference type="Gene3D" id="1.10.260.40">
    <property type="entry name" value="lambda repressor-like DNA-binding domains"/>
    <property type="match status" value="1"/>
</dbReference>
<evidence type="ECO:0000259" key="1">
    <source>
        <dbReference type="PROSITE" id="PS50943"/>
    </source>
</evidence>
<proteinExistence type="predicted"/>
<gene>
    <name evidence="2" type="ORF">J0A68_11505</name>
</gene>
<dbReference type="SMART" id="SM00530">
    <property type="entry name" value="HTH_XRE"/>
    <property type="match status" value="1"/>
</dbReference>
<dbReference type="InterPro" id="IPR010982">
    <property type="entry name" value="Lambda_DNA-bd_dom_sf"/>
</dbReference>
<dbReference type="InterPro" id="IPR001387">
    <property type="entry name" value="Cro/C1-type_HTH"/>
</dbReference>
<accession>A0ABS3C393</accession>
<keyword evidence="3" id="KW-1185">Reference proteome</keyword>
<protein>
    <submittedName>
        <fullName evidence="2">Helix-turn-helix transcriptional regulator</fullName>
    </submittedName>
</protein>
<dbReference type="EMBL" id="JAFKCT010000004">
    <property type="protein sequence ID" value="MBN7811580.1"/>
    <property type="molecule type" value="Genomic_DNA"/>
</dbReference>
<dbReference type="CDD" id="cd00093">
    <property type="entry name" value="HTH_XRE"/>
    <property type="match status" value="1"/>
</dbReference>
<reference evidence="2 3" key="1">
    <citation type="submission" date="2021-03" db="EMBL/GenBank/DDBJ databases">
        <title>novel species isolated from a fishpond in China.</title>
        <authorList>
            <person name="Lu H."/>
            <person name="Cai Z."/>
        </authorList>
    </citation>
    <scope>NUCLEOTIDE SEQUENCE [LARGE SCALE GENOMIC DNA]</scope>
    <source>
        <strain evidence="2 3">H41</strain>
    </source>
</reference>
<comment type="caution">
    <text evidence="2">The sequence shown here is derived from an EMBL/GenBank/DDBJ whole genome shotgun (WGS) entry which is preliminary data.</text>
</comment>
<dbReference type="Pfam" id="PF01381">
    <property type="entry name" value="HTH_3"/>
    <property type="match status" value="1"/>
</dbReference>
<dbReference type="SUPFAM" id="SSF47413">
    <property type="entry name" value="lambda repressor-like DNA-binding domains"/>
    <property type="match status" value="1"/>
</dbReference>
<evidence type="ECO:0000313" key="3">
    <source>
        <dbReference type="Proteomes" id="UP000664317"/>
    </source>
</evidence>
<name>A0ABS3C393_9BACT</name>
<evidence type="ECO:0000313" key="2">
    <source>
        <dbReference type="EMBL" id="MBN7811580.1"/>
    </source>
</evidence>
<dbReference type="Proteomes" id="UP000664317">
    <property type="component" value="Unassembled WGS sequence"/>
</dbReference>
<feature type="domain" description="HTH cro/C1-type" evidence="1">
    <location>
        <begin position="29"/>
        <end position="74"/>
    </location>
</feature>
<dbReference type="PROSITE" id="PS50943">
    <property type="entry name" value="HTH_CROC1"/>
    <property type="match status" value="1"/>
</dbReference>
<organism evidence="2 3">
    <name type="scientific">Algoriphagus oliviformis</name>
    <dbReference type="NCBI Taxonomy" id="2811231"/>
    <lineage>
        <taxon>Bacteria</taxon>
        <taxon>Pseudomonadati</taxon>
        <taxon>Bacteroidota</taxon>
        <taxon>Cytophagia</taxon>
        <taxon>Cytophagales</taxon>
        <taxon>Cyclobacteriaceae</taxon>
        <taxon>Algoriphagus</taxon>
    </lineage>
</organism>
<sequence>MDQKYGSPGSPSREDFEERTQAYMIAELVKDARIKADMTQEQLANRLNVKRTYISKIERAVSDVRISTLRKIVEEGLGGKLHISVEL</sequence>